<comment type="caution">
    <text evidence="1">The sequence shown here is derived from an EMBL/GenBank/DDBJ whole genome shotgun (WGS) entry which is preliminary data.</text>
</comment>
<name>A0A1Y2D7S4_9PEZI</name>
<proteinExistence type="predicted"/>
<gene>
    <name evidence="1" type="ORF">BCR38DRAFT_491219</name>
</gene>
<organism evidence="1 2">
    <name type="scientific">Pseudomassariella vexata</name>
    <dbReference type="NCBI Taxonomy" id="1141098"/>
    <lineage>
        <taxon>Eukaryota</taxon>
        <taxon>Fungi</taxon>
        <taxon>Dikarya</taxon>
        <taxon>Ascomycota</taxon>
        <taxon>Pezizomycotina</taxon>
        <taxon>Sordariomycetes</taxon>
        <taxon>Xylariomycetidae</taxon>
        <taxon>Amphisphaeriales</taxon>
        <taxon>Pseudomassariaceae</taxon>
        <taxon>Pseudomassariella</taxon>
    </lineage>
</organism>
<dbReference type="RefSeq" id="XP_040709580.1">
    <property type="nucleotide sequence ID" value="XM_040864631.1"/>
</dbReference>
<evidence type="ECO:0000313" key="2">
    <source>
        <dbReference type="Proteomes" id="UP000193689"/>
    </source>
</evidence>
<dbReference type="EMBL" id="MCFJ01000028">
    <property type="protein sequence ID" value="ORY55309.1"/>
    <property type="molecule type" value="Genomic_DNA"/>
</dbReference>
<dbReference type="OrthoDB" id="5242988at2759"/>
<dbReference type="InParanoid" id="A0A1Y2D7S4"/>
<dbReference type="Proteomes" id="UP000193689">
    <property type="component" value="Unassembled WGS sequence"/>
</dbReference>
<evidence type="ECO:0000313" key="1">
    <source>
        <dbReference type="EMBL" id="ORY55309.1"/>
    </source>
</evidence>
<dbReference type="GeneID" id="63780843"/>
<accession>A0A1Y2D7S4</accession>
<sequence>METNGHHQGCDCKGRSIITVPEDGVFTSAVPRPDVLLKIPHELLGITGAQRGSGNFTVADPNTQLVRSYAARIADPNDFASVWEHRIVPLIKRLLKESFKAKVSTYQEKFRQSVHIIIFITLKQLLSGEEQAEIRGKLMNGIPESFSDIKVEFLTGNVEEIGYCRMKLRHGEERDGLGIELSLLDMPCDPNDTGSHGLLIRGISAEPENKMCASTLGSTACEVELHFFTVTYHSSENNAADSSARVPSWVTSEVPGLHCSGDDDKIHRVWTVRICVPLTGEYWTEDPGCQSEEKLVIGREWPSGPDARITQRSNHAVVGGCVCARDIDGGSNEGVRYMFADVKEAIGKELTLPTYIAGQGKFGSGQRSFLDYAEKGGHGDPWNVFSVGMSREERLRGSGLVYGAMRGTYPPAVVTSRQSAKYDEDQWTAMSVYASTACGLLHRVSPSSDSAPPTTPSLLYCSTASTSALEEEMGRQKAYPMAVGLPAGAETSSLFNFDFLE</sequence>
<dbReference type="STRING" id="1141098.A0A1Y2D7S4"/>
<reference evidence="1 2" key="1">
    <citation type="submission" date="2016-07" db="EMBL/GenBank/DDBJ databases">
        <title>Pervasive Adenine N6-methylation of Active Genes in Fungi.</title>
        <authorList>
            <consortium name="DOE Joint Genome Institute"/>
            <person name="Mondo S.J."/>
            <person name="Dannebaum R.O."/>
            <person name="Kuo R.C."/>
            <person name="Labutti K."/>
            <person name="Haridas S."/>
            <person name="Kuo A."/>
            <person name="Salamov A."/>
            <person name="Ahrendt S.R."/>
            <person name="Lipzen A."/>
            <person name="Sullivan W."/>
            <person name="Andreopoulos W.B."/>
            <person name="Clum A."/>
            <person name="Lindquist E."/>
            <person name="Daum C."/>
            <person name="Ramamoorthy G.K."/>
            <person name="Gryganskyi A."/>
            <person name="Culley D."/>
            <person name="Magnuson J.K."/>
            <person name="James T.Y."/>
            <person name="O'Malley M.A."/>
            <person name="Stajich J.E."/>
            <person name="Spatafora J.W."/>
            <person name="Visel A."/>
            <person name="Grigoriev I.V."/>
        </authorList>
    </citation>
    <scope>NUCLEOTIDE SEQUENCE [LARGE SCALE GENOMIC DNA]</scope>
    <source>
        <strain evidence="1 2">CBS 129021</strain>
    </source>
</reference>
<dbReference type="AlphaFoldDB" id="A0A1Y2D7S4"/>
<protein>
    <submittedName>
        <fullName evidence="1">Uncharacterized protein</fullName>
    </submittedName>
</protein>
<keyword evidence="2" id="KW-1185">Reference proteome</keyword>